<dbReference type="EMBL" id="JAZHBM010000002">
    <property type="protein sequence ID" value="MEF3082214.1"/>
    <property type="molecule type" value="Genomic_DNA"/>
</dbReference>
<accession>A0ABU7WE09</accession>
<comment type="subcellular location">
    <subcellularLocation>
        <location evidence="8">Cytoplasm</location>
    </subcellularLocation>
</comment>
<comment type="catalytic activity">
    <reaction evidence="7 8">
        <text>beta-D-fructose 6-phosphate + diphosphate = beta-D-fructose 1,6-bisphosphate + phosphate + H(+)</text>
        <dbReference type="Rhea" id="RHEA:13613"/>
        <dbReference type="ChEBI" id="CHEBI:15378"/>
        <dbReference type="ChEBI" id="CHEBI:32966"/>
        <dbReference type="ChEBI" id="CHEBI:33019"/>
        <dbReference type="ChEBI" id="CHEBI:43474"/>
        <dbReference type="ChEBI" id="CHEBI:57634"/>
        <dbReference type="EC" id="2.7.1.90"/>
    </reaction>
</comment>
<evidence type="ECO:0000256" key="5">
    <source>
        <dbReference type="ARBA" id="ARBA00022777"/>
    </source>
</evidence>
<evidence type="ECO:0000256" key="1">
    <source>
        <dbReference type="ARBA" id="ARBA00001946"/>
    </source>
</evidence>
<keyword evidence="5 8" id="KW-0418">Kinase</keyword>
<organism evidence="10 11">
    <name type="scientific">Luteimonas flava</name>
    <dbReference type="NCBI Taxonomy" id="3115822"/>
    <lineage>
        <taxon>Bacteria</taxon>
        <taxon>Pseudomonadati</taxon>
        <taxon>Pseudomonadota</taxon>
        <taxon>Gammaproteobacteria</taxon>
        <taxon>Lysobacterales</taxon>
        <taxon>Lysobacteraceae</taxon>
        <taxon>Luteimonas</taxon>
    </lineage>
</organism>
<feature type="active site" description="Proton acceptor" evidence="8">
    <location>
        <position position="141"/>
    </location>
</feature>
<comment type="caution">
    <text evidence="10">The sequence shown here is derived from an EMBL/GenBank/DDBJ whole genome shotgun (WGS) entry which is preliminary data.</text>
</comment>
<keyword evidence="3 8" id="KW-0808">Transferase</keyword>
<comment type="pathway">
    <text evidence="8">Carbohydrate degradation; glycolysis; D-glyceraldehyde 3-phosphate and glycerone phosphate from D-glucose: step 3/4.</text>
</comment>
<dbReference type="InterPro" id="IPR000023">
    <property type="entry name" value="Phosphofructokinase_dom"/>
</dbReference>
<feature type="binding site" evidence="8">
    <location>
        <begin position="187"/>
        <end position="189"/>
    </location>
    <ligand>
        <name>substrate</name>
    </ligand>
</feature>
<proteinExistence type="inferred from homology"/>
<evidence type="ECO:0000256" key="6">
    <source>
        <dbReference type="ARBA" id="ARBA00022842"/>
    </source>
</evidence>
<feature type="site" description="Important for catalytic activity; stabilizes the transition state when the phosphoryl donor is PPi" evidence="8">
    <location>
        <position position="138"/>
    </location>
</feature>
<reference evidence="10 11" key="1">
    <citation type="submission" date="2024-01" db="EMBL/GenBank/DDBJ databases">
        <title>Novel species of the genus Luteimonas isolated from rivers.</title>
        <authorList>
            <person name="Lu H."/>
        </authorList>
    </citation>
    <scope>NUCLEOTIDE SEQUENCE [LARGE SCALE GENOMIC DNA]</scope>
    <source>
        <strain evidence="10 11">SMYT11W</strain>
    </source>
</reference>
<comment type="subunit">
    <text evidence="8">Homodimer.</text>
</comment>
<evidence type="ECO:0000256" key="2">
    <source>
        <dbReference type="ARBA" id="ARBA00003138"/>
    </source>
</evidence>
<dbReference type="Pfam" id="PF00365">
    <property type="entry name" value="PFK"/>
    <property type="match status" value="1"/>
</dbReference>
<evidence type="ECO:0000313" key="11">
    <source>
        <dbReference type="Proteomes" id="UP001358324"/>
    </source>
</evidence>
<dbReference type="RefSeq" id="WP_332077968.1">
    <property type="nucleotide sequence ID" value="NZ_JAZHBM010000002.1"/>
</dbReference>
<comment type="similarity">
    <text evidence="8">Belongs to the phosphofructokinase type A (PFKA) family. PPi-dependent PFK group II subfamily. Clade 'B2' sub-subfamily.</text>
</comment>
<evidence type="ECO:0000256" key="7">
    <source>
        <dbReference type="ARBA" id="ARBA00048072"/>
    </source>
</evidence>
<dbReference type="InterPro" id="IPR011404">
    <property type="entry name" value="PPi-PFK"/>
</dbReference>
<evidence type="ECO:0000313" key="10">
    <source>
        <dbReference type="EMBL" id="MEF3082214.1"/>
    </source>
</evidence>
<dbReference type="Gene3D" id="3.40.50.460">
    <property type="entry name" value="Phosphofructokinase domain"/>
    <property type="match status" value="1"/>
</dbReference>
<comment type="cofactor">
    <cofactor evidence="1 8">
        <name>Mg(2+)</name>
        <dbReference type="ChEBI" id="CHEBI:18420"/>
    </cofactor>
</comment>
<comment type="function">
    <text evidence="2 8">Catalyzes the phosphorylation of D-fructose 6-phosphate, the first committing step of glycolysis. Uses inorganic phosphate (PPi) as phosphoryl donor instead of ATP like common ATP-dependent phosphofructokinases (ATP-PFKs), which renders the reaction reversible, and can thus function both in glycolysis and gluconeogenesis. Consistently, PPi-PFK can replace the enzymes of both the forward (ATP-PFK) and reverse (fructose-bisphosphatase (FBPase)) reactions.</text>
</comment>
<sequence length="418" mass="44667">MTSGTLLYAQSGGVTAVINATASAVLQEARSRRVKVLAARNGILGALREDLVDASKIPLATVRALAHTPGGAFGSCRYKLKSIEADRAKYERLIEVLRAHDVRWFLYNGGNDSADTALKVSQLAAQFDYPLTCIGVPKTIDNDLAVTDCCPGFGSAAKYTAVSVREAALDVAAMADTSTKVFVYEAMGRHAGWLAAAAGLAGQGSDDAPQIILFPERDYDEAAFLAQVQRVVERVGWCVVVASEGIRDKDGRFVADAGGGQDAFGHTQLGGVASHLAGRVKDTLGYKVHWTLPDYLQRSARHVASKTDVDQAMAVGRAAVQFALAGRNATMPSIRRTSDAPYRWTIEAAPLEKVANHEKIMPAGFIRRDGFGITPAARRYLEPLIRGEAPPPYGRDGLPKYATVDAPAVAKRLPGWTG</sequence>
<keyword evidence="11" id="KW-1185">Reference proteome</keyword>
<feature type="binding site" evidence="8">
    <location>
        <position position="13"/>
    </location>
    <ligand>
        <name>diphosphate</name>
        <dbReference type="ChEBI" id="CHEBI:33019"/>
    </ligand>
</feature>
<feature type="binding site" evidence="8">
    <location>
        <position position="111"/>
    </location>
    <ligand>
        <name>Mg(2+)</name>
        <dbReference type="ChEBI" id="CHEBI:18420"/>
        <note>catalytic</note>
    </ligand>
</feature>
<dbReference type="SUPFAM" id="SSF53784">
    <property type="entry name" value="Phosphofructokinase"/>
    <property type="match status" value="1"/>
</dbReference>
<dbReference type="NCBIfam" id="NF010675">
    <property type="entry name" value="PRK14072.1"/>
    <property type="match status" value="1"/>
</dbReference>
<dbReference type="InterPro" id="IPR035966">
    <property type="entry name" value="PKF_sf"/>
</dbReference>
<dbReference type="PRINTS" id="PR00476">
    <property type="entry name" value="PHFRCTKINASE"/>
</dbReference>
<evidence type="ECO:0000256" key="8">
    <source>
        <dbReference type="HAMAP-Rule" id="MF_01978"/>
    </source>
</evidence>
<feature type="binding site" evidence="8">
    <location>
        <begin position="139"/>
        <end position="141"/>
    </location>
    <ligand>
        <name>substrate</name>
    </ligand>
</feature>
<dbReference type="PIRSF" id="PIRSF036483">
    <property type="entry name" value="PFK_XF0274"/>
    <property type="match status" value="1"/>
</dbReference>
<dbReference type="Proteomes" id="UP001358324">
    <property type="component" value="Unassembled WGS sequence"/>
</dbReference>
<keyword evidence="6 8" id="KW-0460">Magnesium</keyword>
<feature type="binding site" evidence="8">
    <location>
        <position position="244"/>
    </location>
    <ligand>
        <name>substrate</name>
    </ligand>
</feature>
<dbReference type="Gene3D" id="3.40.50.450">
    <property type="match status" value="1"/>
</dbReference>
<gene>
    <name evidence="8" type="primary">pfp</name>
    <name evidence="10" type="ORF">V3391_08295</name>
</gene>
<dbReference type="EC" id="2.7.1.90" evidence="8"/>
<name>A0ABU7WE09_9GAMM</name>
<keyword evidence="8" id="KW-0963">Cytoplasm</keyword>
<keyword evidence="4 8" id="KW-0479">Metal-binding</keyword>
<feature type="binding site" evidence="8">
    <location>
        <begin position="295"/>
        <end position="298"/>
    </location>
    <ligand>
        <name>substrate</name>
    </ligand>
</feature>
<dbReference type="HAMAP" id="MF_01978">
    <property type="entry name" value="Phosphofructokinase_II_B2"/>
    <property type="match status" value="1"/>
</dbReference>
<evidence type="ECO:0000259" key="9">
    <source>
        <dbReference type="Pfam" id="PF00365"/>
    </source>
</evidence>
<protein>
    <recommendedName>
        <fullName evidence="8">Pyrophosphate--fructose 6-phosphate 1-phosphotransferase</fullName>
        <ecNumber evidence="8">2.7.1.90</ecNumber>
    </recommendedName>
    <alternativeName>
        <fullName evidence="8">6-phosphofructokinase, pyrophosphate dependent</fullName>
    </alternativeName>
    <alternativeName>
        <fullName evidence="8">PPi-dependent phosphofructokinase</fullName>
        <shortName evidence="8">PPi-PFK</shortName>
    </alternativeName>
    <alternativeName>
        <fullName evidence="8">Pyrophosphate-dependent 6-phosphofructose-1-kinase</fullName>
    </alternativeName>
</protein>
<dbReference type="PANTHER" id="PTHR45770">
    <property type="entry name" value="ATP-DEPENDENT 6-PHOSPHOFRUCTOKINASE 1"/>
    <property type="match status" value="1"/>
</dbReference>
<evidence type="ECO:0000256" key="4">
    <source>
        <dbReference type="ARBA" id="ARBA00022723"/>
    </source>
</evidence>
<feature type="domain" description="Phosphofructokinase" evidence="9">
    <location>
        <begin position="8"/>
        <end position="322"/>
    </location>
</feature>
<dbReference type="InterPro" id="IPR022953">
    <property type="entry name" value="ATP_PFK"/>
</dbReference>
<comment type="activity regulation">
    <text evidence="8">Non-allosteric.</text>
</comment>
<dbReference type="InterPro" id="IPR050929">
    <property type="entry name" value="PFKA"/>
</dbReference>
<keyword evidence="8" id="KW-0324">Glycolysis</keyword>
<evidence type="ECO:0000256" key="3">
    <source>
        <dbReference type="ARBA" id="ARBA00022679"/>
    </source>
</evidence>
<feature type="site" description="Important for catalytic activity and substrate specificity; stabilizes the transition state when the phosphoryl donor is PPi; prevents ATP from binding by mimicking the alpha-phosphate group of ATP" evidence="8">
    <location>
        <position position="112"/>
    </location>
</feature>